<organism evidence="10 11">
    <name type="scientific">Myripristis murdjan</name>
    <name type="common">pinecone soldierfish</name>
    <dbReference type="NCBI Taxonomy" id="586833"/>
    <lineage>
        <taxon>Eukaryota</taxon>
        <taxon>Metazoa</taxon>
        <taxon>Chordata</taxon>
        <taxon>Craniata</taxon>
        <taxon>Vertebrata</taxon>
        <taxon>Euteleostomi</taxon>
        <taxon>Actinopterygii</taxon>
        <taxon>Neopterygii</taxon>
        <taxon>Teleostei</taxon>
        <taxon>Neoteleostei</taxon>
        <taxon>Acanthomorphata</taxon>
        <taxon>Holocentriformes</taxon>
        <taxon>Holocentridae</taxon>
        <taxon>Myripristis</taxon>
    </lineage>
</organism>
<keyword evidence="3" id="KW-0202">Cytokine</keyword>
<dbReference type="InParanoid" id="A0A668ADP1"/>
<feature type="chain" id="PRO_5025437823" evidence="9">
    <location>
        <begin position="21"/>
        <end position="237"/>
    </location>
</feature>
<comment type="subcellular location">
    <subcellularLocation>
        <location evidence="1">Secreted</location>
    </subcellularLocation>
</comment>
<dbReference type="PANTHER" id="PTHR11691">
    <property type="entry name" value="TYPE I INTERFERON"/>
    <property type="match status" value="1"/>
</dbReference>
<evidence type="ECO:0000256" key="6">
    <source>
        <dbReference type="ARBA" id="ARBA00023118"/>
    </source>
</evidence>
<dbReference type="Proteomes" id="UP000472263">
    <property type="component" value="Chromosome 19"/>
</dbReference>
<dbReference type="GO" id="GO:0005125">
    <property type="term" value="F:cytokine activity"/>
    <property type="evidence" value="ECO:0007669"/>
    <property type="project" value="UniProtKB-KW"/>
</dbReference>
<dbReference type="GO" id="GO:0051607">
    <property type="term" value="P:defense response to virus"/>
    <property type="evidence" value="ECO:0007669"/>
    <property type="project" value="UniProtKB-KW"/>
</dbReference>
<evidence type="ECO:0000313" key="10">
    <source>
        <dbReference type="Ensembl" id="ENSMMDP00005051532.1"/>
    </source>
</evidence>
<dbReference type="GO" id="GO:0005126">
    <property type="term" value="F:cytokine receptor binding"/>
    <property type="evidence" value="ECO:0007669"/>
    <property type="project" value="InterPro"/>
</dbReference>
<dbReference type="GO" id="GO:0005615">
    <property type="term" value="C:extracellular space"/>
    <property type="evidence" value="ECO:0007669"/>
    <property type="project" value="UniProtKB-KW"/>
</dbReference>
<feature type="signal peptide" evidence="9">
    <location>
        <begin position="1"/>
        <end position="20"/>
    </location>
</feature>
<dbReference type="Gene3D" id="1.20.1250.10">
    <property type="match status" value="1"/>
</dbReference>
<keyword evidence="6" id="KW-0051">Antiviral defense</keyword>
<evidence type="ECO:0000256" key="1">
    <source>
        <dbReference type="ARBA" id="ARBA00004613"/>
    </source>
</evidence>
<evidence type="ECO:0000256" key="8">
    <source>
        <dbReference type="SAM" id="Phobius"/>
    </source>
</evidence>
<proteinExistence type="inferred from homology"/>
<dbReference type="Pfam" id="PF00143">
    <property type="entry name" value="Interferon"/>
    <property type="match status" value="1"/>
</dbReference>
<feature type="transmembrane region" description="Helical" evidence="8">
    <location>
        <begin position="214"/>
        <end position="235"/>
    </location>
</feature>
<dbReference type="AlphaFoldDB" id="A0A668ADP1"/>
<evidence type="ECO:0000256" key="3">
    <source>
        <dbReference type="ARBA" id="ARBA00022514"/>
    </source>
</evidence>
<dbReference type="InterPro" id="IPR009079">
    <property type="entry name" value="4_helix_cytokine-like_core"/>
</dbReference>
<keyword evidence="8" id="KW-0472">Membrane</keyword>
<protein>
    <submittedName>
        <fullName evidence="10">Interferon a3-like</fullName>
    </submittedName>
</protein>
<sequence length="237" mass="27430">HHRPIFALCLCLTLCGQGLSLGCRWMDHKFSQQSKSALDELRTMGGNYTQNSSGVDFPTGLYEQAEDRLNFMAQVLEEVVHLFEEDWDSMPWPETTVNNFLSVVNQQEEGVRSCIVNQGKKSKKLHMYFKRLSRHLSVYLSVCLGHNTLAEYIFYVFNNNIALFFSAGTQFRGMGADEERNRSPSVENRHTGRICVTPFKICLSVCLFISLCQIIYLIYIIIIYLHILFFPYYLCIY</sequence>
<evidence type="ECO:0000256" key="2">
    <source>
        <dbReference type="ARBA" id="ARBA00011033"/>
    </source>
</evidence>
<dbReference type="GeneTree" id="ENSGT00510000050089"/>
<reference evidence="10" key="3">
    <citation type="submission" date="2025-09" db="UniProtKB">
        <authorList>
            <consortium name="Ensembl"/>
        </authorList>
    </citation>
    <scope>IDENTIFICATION</scope>
</reference>
<gene>
    <name evidence="10" type="primary">ifnphi4</name>
</gene>
<dbReference type="GO" id="GO:0006955">
    <property type="term" value="P:immune response"/>
    <property type="evidence" value="ECO:0007669"/>
    <property type="project" value="UniProtKB-ARBA"/>
</dbReference>
<evidence type="ECO:0000256" key="9">
    <source>
        <dbReference type="SAM" id="SignalP"/>
    </source>
</evidence>
<keyword evidence="7" id="KW-1015">Disulfide bond</keyword>
<evidence type="ECO:0000256" key="5">
    <source>
        <dbReference type="ARBA" id="ARBA00022729"/>
    </source>
</evidence>
<keyword evidence="11" id="KW-1185">Reference proteome</keyword>
<accession>A0A668ADP1</accession>
<keyword evidence="8" id="KW-0812">Transmembrane</keyword>
<dbReference type="FunCoup" id="A0A668ADP1">
    <property type="interactions" value="1"/>
</dbReference>
<evidence type="ECO:0000256" key="4">
    <source>
        <dbReference type="ARBA" id="ARBA00022525"/>
    </source>
</evidence>
<dbReference type="PANTHER" id="PTHR11691:SF73">
    <property type="entry name" value="INTERFERON BETA"/>
    <property type="match status" value="1"/>
</dbReference>
<dbReference type="SUPFAM" id="SSF47266">
    <property type="entry name" value="4-helical cytokines"/>
    <property type="match status" value="1"/>
</dbReference>
<name>A0A668ADP1_9TELE</name>
<keyword evidence="5 9" id="KW-0732">Signal</keyword>
<reference evidence="10" key="1">
    <citation type="submission" date="2019-06" db="EMBL/GenBank/DDBJ databases">
        <authorList>
            <consortium name="Wellcome Sanger Institute Data Sharing"/>
        </authorList>
    </citation>
    <scope>NUCLEOTIDE SEQUENCE [LARGE SCALE GENOMIC DNA]</scope>
</reference>
<keyword evidence="8" id="KW-1133">Transmembrane helix</keyword>
<dbReference type="GO" id="GO:0043330">
    <property type="term" value="P:response to exogenous dsRNA"/>
    <property type="evidence" value="ECO:0007669"/>
    <property type="project" value="TreeGrafter"/>
</dbReference>
<dbReference type="InterPro" id="IPR000471">
    <property type="entry name" value="Interferon_alpha/beta/delta"/>
</dbReference>
<keyword evidence="4" id="KW-0964">Secreted</keyword>
<evidence type="ECO:0000313" key="11">
    <source>
        <dbReference type="Proteomes" id="UP000472263"/>
    </source>
</evidence>
<dbReference type="Ensembl" id="ENSMMDT00005052544.1">
    <property type="protein sequence ID" value="ENSMMDP00005051532.1"/>
    <property type="gene ID" value="ENSMMDG00005023282.1"/>
</dbReference>
<reference evidence="10" key="2">
    <citation type="submission" date="2025-08" db="UniProtKB">
        <authorList>
            <consortium name="Ensembl"/>
        </authorList>
    </citation>
    <scope>IDENTIFICATION</scope>
</reference>
<comment type="similarity">
    <text evidence="2">Belongs to the alpha/beta interferon family.</text>
</comment>
<evidence type="ECO:0000256" key="7">
    <source>
        <dbReference type="ARBA" id="ARBA00023157"/>
    </source>
</evidence>